<dbReference type="Proteomes" id="UP000239735">
    <property type="component" value="Unassembled WGS sequence"/>
</dbReference>
<dbReference type="Gene3D" id="1.10.443.10">
    <property type="entry name" value="Intergrase catalytic core"/>
    <property type="match status" value="1"/>
</dbReference>
<dbReference type="AlphaFoldDB" id="A0A2N9L750"/>
<accession>A0A2N9L750</accession>
<dbReference type="PROSITE" id="PS51898">
    <property type="entry name" value="TYR_RECOMBINASE"/>
    <property type="match status" value="1"/>
</dbReference>
<dbReference type="GO" id="GO:0007059">
    <property type="term" value="P:chromosome segregation"/>
    <property type="evidence" value="ECO:0007669"/>
    <property type="project" value="UniProtKB-KW"/>
</dbReference>
<reference evidence="5" key="1">
    <citation type="submission" date="2018-02" db="EMBL/GenBank/DDBJ databases">
        <authorList>
            <person name="Hausmann B."/>
        </authorList>
    </citation>
    <scope>NUCLEOTIDE SEQUENCE [LARGE SCALE GENOMIC DNA]</scope>
    <source>
        <strain evidence="5">Peat soil MAG SbA5</strain>
    </source>
</reference>
<evidence type="ECO:0000259" key="3">
    <source>
        <dbReference type="PROSITE" id="PS51898"/>
    </source>
</evidence>
<name>A0A2N9L750_9BACT</name>
<dbReference type="PANTHER" id="PTHR30349">
    <property type="entry name" value="PHAGE INTEGRASE-RELATED"/>
    <property type="match status" value="1"/>
</dbReference>
<dbReference type="GO" id="GO:0015074">
    <property type="term" value="P:DNA integration"/>
    <property type="evidence" value="ECO:0007669"/>
    <property type="project" value="InterPro"/>
</dbReference>
<dbReference type="Pfam" id="PF00589">
    <property type="entry name" value="Phage_integrase"/>
    <property type="match status" value="1"/>
</dbReference>
<dbReference type="SUPFAM" id="SSF56349">
    <property type="entry name" value="DNA breaking-rejoining enzymes"/>
    <property type="match status" value="1"/>
</dbReference>
<organism evidence="4 5">
    <name type="scientific">Candidatus Sulfuritelmatomonas gaucii</name>
    <dbReference type="NCBI Taxonomy" id="2043161"/>
    <lineage>
        <taxon>Bacteria</taxon>
        <taxon>Pseudomonadati</taxon>
        <taxon>Acidobacteriota</taxon>
        <taxon>Terriglobia</taxon>
        <taxon>Terriglobales</taxon>
        <taxon>Acidobacteriaceae</taxon>
        <taxon>Candidatus Sulfuritelmatomonas</taxon>
    </lineage>
</organism>
<evidence type="ECO:0000313" key="4">
    <source>
        <dbReference type="EMBL" id="SPE19122.1"/>
    </source>
</evidence>
<dbReference type="InterPro" id="IPR002104">
    <property type="entry name" value="Integrase_catalytic"/>
</dbReference>
<evidence type="ECO:0000256" key="1">
    <source>
        <dbReference type="ARBA" id="ARBA00022829"/>
    </source>
</evidence>
<dbReference type="PANTHER" id="PTHR30349:SF81">
    <property type="entry name" value="TYROSINE RECOMBINASE XERC"/>
    <property type="match status" value="1"/>
</dbReference>
<keyword evidence="2" id="KW-0233">DNA recombination</keyword>
<dbReference type="OrthoDB" id="107867at2"/>
<evidence type="ECO:0000313" key="5">
    <source>
        <dbReference type="Proteomes" id="UP000239735"/>
    </source>
</evidence>
<dbReference type="InterPro" id="IPR050090">
    <property type="entry name" value="Tyrosine_recombinase_XerCD"/>
</dbReference>
<proteinExistence type="predicted"/>
<dbReference type="GO" id="GO:0006310">
    <property type="term" value="P:DNA recombination"/>
    <property type="evidence" value="ECO:0007669"/>
    <property type="project" value="UniProtKB-KW"/>
</dbReference>
<feature type="domain" description="Tyr recombinase" evidence="3">
    <location>
        <begin position="132"/>
        <end position="314"/>
    </location>
</feature>
<dbReference type="EMBL" id="OKRB01000076">
    <property type="protein sequence ID" value="SPE19122.1"/>
    <property type="molecule type" value="Genomic_DNA"/>
</dbReference>
<dbReference type="InterPro" id="IPR013762">
    <property type="entry name" value="Integrase-like_cat_sf"/>
</dbReference>
<dbReference type="InterPro" id="IPR011010">
    <property type="entry name" value="DNA_brk_join_enz"/>
</dbReference>
<sequence>MEEYLTVSEVGKGTFPHVIPFPPPPLQFSPMAAYLSRLAPSSRLTMAKLLRRIVALLGSSTAAEAFPWSRLDYATTIQLRQTLASHYAPATANLALCGLRGVLREAWRLGQISFEDFHRAGDLAPVRGEGANPRKSVDIGKIEKLLAVTRSDQTVRGRRDLAILSVLYGAGLRRAELTHLDLAHVEVSRLMVFGKGRQWRTTHLGQDAVTALEGWLLIRGTAPGALFLPIHRSGALRPRRLSTEAVARIVAQRAQAAGVGKLHPHDLRRAFATRLLETGVDVLVVQRILGHRSVTTTQIYDGRLDSAFQAVALP</sequence>
<keyword evidence="1" id="KW-0159">Chromosome partition</keyword>
<evidence type="ECO:0000256" key="2">
    <source>
        <dbReference type="ARBA" id="ARBA00023172"/>
    </source>
</evidence>
<gene>
    <name evidence="4" type="ORF">SBA5_200034</name>
</gene>
<dbReference type="GO" id="GO:0003677">
    <property type="term" value="F:DNA binding"/>
    <property type="evidence" value="ECO:0007669"/>
    <property type="project" value="InterPro"/>
</dbReference>
<protein>
    <submittedName>
        <fullName evidence="4">Integrase family protein</fullName>
    </submittedName>
</protein>